<dbReference type="Pfam" id="PF00072">
    <property type="entry name" value="Response_reg"/>
    <property type="match status" value="1"/>
</dbReference>
<dbReference type="Gene3D" id="3.40.50.2300">
    <property type="match status" value="1"/>
</dbReference>
<dbReference type="SMART" id="SM00448">
    <property type="entry name" value="REC"/>
    <property type="match status" value="1"/>
</dbReference>
<evidence type="ECO:0000256" key="2">
    <source>
        <dbReference type="PROSITE-ProRule" id="PRU00169"/>
    </source>
</evidence>
<dbReference type="GO" id="GO:0000160">
    <property type="term" value="P:phosphorelay signal transduction system"/>
    <property type="evidence" value="ECO:0007669"/>
    <property type="project" value="InterPro"/>
</dbReference>
<dbReference type="AlphaFoldDB" id="A0A6H9UVZ0"/>
<keyword evidence="1 2" id="KW-0597">Phosphoprotein</keyword>
<evidence type="ECO:0000313" key="5">
    <source>
        <dbReference type="Proteomes" id="UP000442707"/>
    </source>
</evidence>
<reference evidence="4 5" key="1">
    <citation type="submission" date="2019-09" db="EMBL/GenBank/DDBJ databases">
        <title>Screening of Novel Bioactive Compounds from Soil-Associated.</title>
        <authorList>
            <person name="Zhao S."/>
        </authorList>
    </citation>
    <scope>NUCLEOTIDE SEQUENCE [LARGE SCALE GENOMIC DNA]</scope>
    <source>
        <strain evidence="4 5">HIT-DPA4</strain>
    </source>
</reference>
<dbReference type="InterPro" id="IPR050595">
    <property type="entry name" value="Bact_response_regulator"/>
</dbReference>
<keyword evidence="5" id="KW-1185">Reference proteome</keyword>
<comment type="caution">
    <text evidence="4">The sequence shown here is derived from an EMBL/GenBank/DDBJ whole genome shotgun (WGS) entry which is preliminary data.</text>
</comment>
<dbReference type="InterPro" id="IPR001789">
    <property type="entry name" value="Sig_transdc_resp-reg_receiver"/>
</dbReference>
<dbReference type="PROSITE" id="PS50110">
    <property type="entry name" value="RESPONSE_REGULATORY"/>
    <property type="match status" value="1"/>
</dbReference>
<organism evidence="4 5">
    <name type="scientific">Streptomyces luteolifulvus</name>
    <dbReference type="NCBI Taxonomy" id="2615112"/>
    <lineage>
        <taxon>Bacteria</taxon>
        <taxon>Bacillati</taxon>
        <taxon>Actinomycetota</taxon>
        <taxon>Actinomycetes</taxon>
        <taxon>Kitasatosporales</taxon>
        <taxon>Streptomycetaceae</taxon>
        <taxon>Streptomyces</taxon>
    </lineage>
</organism>
<evidence type="ECO:0000259" key="3">
    <source>
        <dbReference type="PROSITE" id="PS50110"/>
    </source>
</evidence>
<name>A0A6H9UVZ0_9ACTN</name>
<sequence>MDRTVMSPPRVLVIEDDPDVSALLARHFRELGCPVAAAHTGEEGLDLAFADPPDIAVVDMMLPGIDGREVIRRMRADERTTGCHVVVSTVLDKDEVRDLADDLLAKPFRQSSVARLVSSYRSSVSGSSVPEEE</sequence>
<dbReference type="PANTHER" id="PTHR44591:SF3">
    <property type="entry name" value="RESPONSE REGULATORY DOMAIN-CONTAINING PROTEIN"/>
    <property type="match status" value="1"/>
</dbReference>
<evidence type="ECO:0000256" key="1">
    <source>
        <dbReference type="ARBA" id="ARBA00022553"/>
    </source>
</evidence>
<proteinExistence type="predicted"/>
<dbReference type="Proteomes" id="UP000442707">
    <property type="component" value="Unassembled WGS sequence"/>
</dbReference>
<feature type="domain" description="Response regulatory" evidence="3">
    <location>
        <begin position="10"/>
        <end position="121"/>
    </location>
</feature>
<dbReference type="SUPFAM" id="SSF52172">
    <property type="entry name" value="CheY-like"/>
    <property type="match status" value="1"/>
</dbReference>
<dbReference type="InterPro" id="IPR011006">
    <property type="entry name" value="CheY-like_superfamily"/>
</dbReference>
<evidence type="ECO:0000313" key="4">
    <source>
        <dbReference type="EMBL" id="KAB1143228.1"/>
    </source>
</evidence>
<dbReference type="EMBL" id="VZRB01000020">
    <property type="protein sequence ID" value="KAB1143228.1"/>
    <property type="molecule type" value="Genomic_DNA"/>
</dbReference>
<dbReference type="PANTHER" id="PTHR44591">
    <property type="entry name" value="STRESS RESPONSE REGULATOR PROTEIN 1"/>
    <property type="match status" value="1"/>
</dbReference>
<protein>
    <submittedName>
        <fullName evidence="4">Response regulator transcription factor</fullName>
    </submittedName>
</protein>
<gene>
    <name evidence="4" type="ORF">F7R91_25825</name>
</gene>
<accession>A0A6H9UVZ0</accession>
<feature type="modified residue" description="4-aspartylphosphate" evidence="2">
    <location>
        <position position="59"/>
    </location>
</feature>